<dbReference type="GO" id="GO:0071111">
    <property type="term" value="F:cyclic-guanylate-specific phosphodiesterase activity"/>
    <property type="evidence" value="ECO:0007669"/>
    <property type="project" value="InterPro"/>
</dbReference>
<evidence type="ECO:0000313" key="4">
    <source>
        <dbReference type="Proteomes" id="UP000318405"/>
    </source>
</evidence>
<name>A0A556AX13_9BURK</name>
<reference evidence="3 4" key="1">
    <citation type="submission" date="2019-07" db="EMBL/GenBank/DDBJ databases">
        <title>Qingshengfaniella alkalisoli gen. nov., sp. nov., isolated from saline soil.</title>
        <authorList>
            <person name="Xu L."/>
            <person name="Huang X.-X."/>
            <person name="Sun J.-Q."/>
        </authorList>
    </citation>
    <scope>NUCLEOTIDE SEQUENCE [LARGE SCALE GENOMIC DNA]</scope>
    <source>
        <strain evidence="3 4">DSM 27279</strain>
    </source>
</reference>
<dbReference type="Pfam" id="PF00563">
    <property type="entry name" value="EAL"/>
    <property type="match status" value="1"/>
</dbReference>
<feature type="region of interest" description="Disordered" evidence="1">
    <location>
        <begin position="280"/>
        <end position="394"/>
    </location>
</feature>
<evidence type="ECO:0000256" key="1">
    <source>
        <dbReference type="SAM" id="MobiDB-lite"/>
    </source>
</evidence>
<dbReference type="InterPro" id="IPR001633">
    <property type="entry name" value="EAL_dom"/>
</dbReference>
<accession>A0A556AX13</accession>
<dbReference type="SMART" id="SM00052">
    <property type="entry name" value="EAL"/>
    <property type="match status" value="1"/>
</dbReference>
<comment type="caution">
    <text evidence="3">The sequence shown here is derived from an EMBL/GenBank/DDBJ whole genome shotgun (WGS) entry which is preliminary data.</text>
</comment>
<dbReference type="Proteomes" id="UP000318405">
    <property type="component" value="Unassembled WGS sequence"/>
</dbReference>
<dbReference type="OrthoDB" id="9813903at2"/>
<dbReference type="SUPFAM" id="SSF141868">
    <property type="entry name" value="EAL domain-like"/>
    <property type="match status" value="1"/>
</dbReference>
<evidence type="ECO:0000259" key="2">
    <source>
        <dbReference type="PROSITE" id="PS50883"/>
    </source>
</evidence>
<proteinExistence type="predicted"/>
<protein>
    <submittedName>
        <fullName evidence="3">EAL domain-containing protein</fullName>
    </submittedName>
</protein>
<feature type="compositionally biased region" description="Basic residues" evidence="1">
    <location>
        <begin position="327"/>
        <end position="343"/>
    </location>
</feature>
<dbReference type="Gene3D" id="3.20.20.450">
    <property type="entry name" value="EAL domain"/>
    <property type="match status" value="1"/>
</dbReference>
<sequence>MRTESARHAGHDDGTHRRIAGRRRSQGKPGRQAGEARLSRRGGNGRGALFIELDGMKPVNDRHGHRAGEDVRLFKPSLRERVERRYTLLERLGQAHAVGQLSLHYQPQFDEHTLQVYGLEALMRWHTPEDGHIPPADFIPLAIEHGLMPQLTVWAIGQPCRDNARLRAQRLLDAPGAVNLCLPCLAESGFVDLIATILPADRLEMEITEDVAMRASRRALQHANALHALGVHLAMDDFGVGFSSLGRLKSLQFSKLKIDRGFITGLPHDAIDRAIEKARVHTEPGPCASGHDGPTFLGRPPDRGAARRDDQAPRAACTAGRIALSVRGRRPTRRRRPAGRLRRTAPSPCPRRPRPARPRVPRDPCAAPGRGSWRRRSTLRWGSGPARSDGCAPR</sequence>
<feature type="domain" description="EAL" evidence="2">
    <location>
        <begin position="85"/>
        <end position="345"/>
    </location>
</feature>
<dbReference type="InterPro" id="IPR050706">
    <property type="entry name" value="Cyclic-di-GMP_PDE-like"/>
</dbReference>
<feature type="compositionally biased region" description="Basic and acidic residues" evidence="1">
    <location>
        <begin position="1"/>
        <end position="16"/>
    </location>
</feature>
<feature type="compositionally biased region" description="Basic and acidic residues" evidence="1">
    <location>
        <begin position="300"/>
        <end position="312"/>
    </location>
</feature>
<feature type="compositionally biased region" description="Basic residues" evidence="1">
    <location>
        <begin position="17"/>
        <end position="26"/>
    </location>
</feature>
<feature type="region of interest" description="Disordered" evidence="1">
    <location>
        <begin position="1"/>
        <end position="43"/>
    </location>
</feature>
<dbReference type="CDD" id="cd01948">
    <property type="entry name" value="EAL"/>
    <property type="match status" value="1"/>
</dbReference>
<dbReference type="InterPro" id="IPR035919">
    <property type="entry name" value="EAL_sf"/>
</dbReference>
<dbReference type="PANTHER" id="PTHR33121:SF71">
    <property type="entry name" value="OXYGEN SENSOR PROTEIN DOSP"/>
    <property type="match status" value="1"/>
</dbReference>
<gene>
    <name evidence="3" type="ORF">FOZ76_06015</name>
</gene>
<organism evidence="3 4">
    <name type="scientific">Verticiella sediminum</name>
    <dbReference type="NCBI Taxonomy" id="1247510"/>
    <lineage>
        <taxon>Bacteria</taxon>
        <taxon>Pseudomonadati</taxon>
        <taxon>Pseudomonadota</taxon>
        <taxon>Betaproteobacteria</taxon>
        <taxon>Burkholderiales</taxon>
        <taxon>Alcaligenaceae</taxon>
        <taxon>Verticiella</taxon>
    </lineage>
</organism>
<dbReference type="AlphaFoldDB" id="A0A556AX13"/>
<dbReference type="EMBL" id="VLTJ01000009">
    <property type="protein sequence ID" value="TSH97464.1"/>
    <property type="molecule type" value="Genomic_DNA"/>
</dbReference>
<dbReference type="PROSITE" id="PS50883">
    <property type="entry name" value="EAL"/>
    <property type="match status" value="1"/>
</dbReference>
<keyword evidence="4" id="KW-1185">Reference proteome</keyword>
<evidence type="ECO:0000313" key="3">
    <source>
        <dbReference type="EMBL" id="TSH97464.1"/>
    </source>
</evidence>
<dbReference type="PANTHER" id="PTHR33121">
    <property type="entry name" value="CYCLIC DI-GMP PHOSPHODIESTERASE PDEF"/>
    <property type="match status" value="1"/>
</dbReference>